<sequence length="48" mass="5670">MTKTWWRKSQTCGGKFDNKNRRSGKGGFNNKKKMIDLLQTETTIRNHQ</sequence>
<name>A0A939NCE0_STAXY</name>
<evidence type="ECO:0000313" key="2">
    <source>
        <dbReference type="EMBL" id="MBO1920054.1"/>
    </source>
</evidence>
<evidence type="ECO:0000256" key="1">
    <source>
        <dbReference type="SAM" id="MobiDB-lite"/>
    </source>
</evidence>
<gene>
    <name evidence="2" type="ORF">J4710_10885</name>
</gene>
<dbReference type="EMBL" id="JAGETT010000107">
    <property type="protein sequence ID" value="MBO1920054.1"/>
    <property type="molecule type" value="Genomic_DNA"/>
</dbReference>
<feature type="compositionally biased region" description="Polar residues" evidence="1">
    <location>
        <begin position="1"/>
        <end position="12"/>
    </location>
</feature>
<dbReference type="AlphaFoldDB" id="A0A939NCE0"/>
<reference evidence="2" key="1">
    <citation type="submission" date="2021-03" db="EMBL/GenBank/DDBJ databases">
        <title>Molecular epidemiology and mechanisms of colistin and carbapenem resistance in Enterobacteriaceae from clinical isolates, the environment and porcine samples in Pretoria, South Africa.</title>
        <authorList>
            <person name="Bogoshi D."/>
            <person name="Mbelle N.M."/>
            <person name="Naidoo V."/>
            <person name="Osei Sekyere J."/>
        </authorList>
    </citation>
    <scope>NUCLEOTIDE SEQUENCE</scope>
    <source>
        <strain evidence="2">ESB009</strain>
    </source>
</reference>
<accession>A0A939NCE0</accession>
<protein>
    <submittedName>
        <fullName evidence="2">Uncharacterized protein</fullName>
    </submittedName>
</protein>
<organism evidence="2">
    <name type="scientific">Staphylococcus xylosus</name>
    <dbReference type="NCBI Taxonomy" id="1288"/>
    <lineage>
        <taxon>Bacteria</taxon>
        <taxon>Bacillati</taxon>
        <taxon>Bacillota</taxon>
        <taxon>Bacilli</taxon>
        <taxon>Bacillales</taxon>
        <taxon>Staphylococcaceae</taxon>
        <taxon>Staphylococcus</taxon>
    </lineage>
</organism>
<comment type="caution">
    <text evidence="2">The sequence shown here is derived from an EMBL/GenBank/DDBJ whole genome shotgun (WGS) entry which is preliminary data.</text>
</comment>
<feature type="region of interest" description="Disordered" evidence="1">
    <location>
        <begin position="1"/>
        <end position="30"/>
    </location>
</feature>
<proteinExistence type="predicted"/>